<dbReference type="AlphaFoldDB" id="A0A550CF85"/>
<organism evidence="1 2">
    <name type="scientific">Schizophyllum amplum</name>
    <dbReference type="NCBI Taxonomy" id="97359"/>
    <lineage>
        <taxon>Eukaryota</taxon>
        <taxon>Fungi</taxon>
        <taxon>Dikarya</taxon>
        <taxon>Basidiomycota</taxon>
        <taxon>Agaricomycotina</taxon>
        <taxon>Agaricomycetes</taxon>
        <taxon>Agaricomycetidae</taxon>
        <taxon>Agaricales</taxon>
        <taxon>Schizophyllaceae</taxon>
        <taxon>Schizophyllum</taxon>
    </lineage>
</organism>
<evidence type="ECO:0000313" key="1">
    <source>
        <dbReference type="EMBL" id="TRM63460.1"/>
    </source>
</evidence>
<sequence>MPAIPSHALSTCKDMDDSPVVNHRLVSLDEGHYRRQIQHFEYYWGLQKGELHLSSPLNHIELRSDMVDKLKRREWTFMPTQETLKSMQEMALYNMTADPHSRRDCRKEFPNEEHEYDVVPLWMLKRDRPALYVNSGKNVKAFPAPYKRFPRIKSRAHPFFVAFMSSAQLDGCAAMIFSDKKARSLSDSVGRIVTCWMNEPPASFLIGPDVWKVHRHPLSDDGHAAKPALRSSRVGNMAEGSLWLESGAEGGMGYDASDLRAWIDVVARQRESDVSVWEPTWLDQEAAQDEELARYRQLAVRDAEDALHPQTTMNGGGVLFGHGVDRSGYSSNNWAMRTYRTCLWADDPWVHIKVRPL</sequence>
<dbReference type="OrthoDB" id="2962802at2759"/>
<comment type="caution">
    <text evidence="1">The sequence shown here is derived from an EMBL/GenBank/DDBJ whole genome shotgun (WGS) entry which is preliminary data.</text>
</comment>
<reference evidence="1 2" key="1">
    <citation type="journal article" date="2019" name="New Phytol.">
        <title>Comparative genomics reveals unique wood-decay strategies and fruiting body development in the Schizophyllaceae.</title>
        <authorList>
            <person name="Almasi E."/>
            <person name="Sahu N."/>
            <person name="Krizsan K."/>
            <person name="Balint B."/>
            <person name="Kovacs G.M."/>
            <person name="Kiss B."/>
            <person name="Cseklye J."/>
            <person name="Drula E."/>
            <person name="Henrissat B."/>
            <person name="Nagy I."/>
            <person name="Chovatia M."/>
            <person name="Adam C."/>
            <person name="LaButti K."/>
            <person name="Lipzen A."/>
            <person name="Riley R."/>
            <person name="Grigoriev I.V."/>
            <person name="Nagy L.G."/>
        </authorList>
    </citation>
    <scope>NUCLEOTIDE SEQUENCE [LARGE SCALE GENOMIC DNA]</scope>
    <source>
        <strain evidence="1 2">NL-1724</strain>
    </source>
</reference>
<keyword evidence="2" id="KW-1185">Reference proteome</keyword>
<gene>
    <name evidence="1" type="ORF">BD626DRAFT_568859</name>
</gene>
<protein>
    <submittedName>
        <fullName evidence="1">Uncharacterized protein</fullName>
    </submittedName>
</protein>
<dbReference type="EMBL" id="VDMD01000009">
    <property type="protein sequence ID" value="TRM63460.1"/>
    <property type="molecule type" value="Genomic_DNA"/>
</dbReference>
<evidence type="ECO:0000313" key="2">
    <source>
        <dbReference type="Proteomes" id="UP000320762"/>
    </source>
</evidence>
<name>A0A550CF85_9AGAR</name>
<accession>A0A550CF85</accession>
<dbReference type="Proteomes" id="UP000320762">
    <property type="component" value="Unassembled WGS sequence"/>
</dbReference>
<proteinExistence type="predicted"/>